<protein>
    <recommendedName>
        <fullName evidence="4">Vacuolar protein sorting-associated protein</fullName>
    </recommendedName>
</protein>
<gene>
    <name evidence="2" type="ORF">Rsub_07402</name>
</gene>
<dbReference type="Pfam" id="PF04157">
    <property type="entry name" value="EAP30"/>
    <property type="match status" value="1"/>
</dbReference>
<dbReference type="Proteomes" id="UP000247498">
    <property type="component" value="Unassembled WGS sequence"/>
</dbReference>
<dbReference type="Gene3D" id="1.10.10.10">
    <property type="entry name" value="Winged helix-like DNA-binding domain superfamily/Winged helix DNA-binding domain"/>
    <property type="match status" value="2"/>
</dbReference>
<evidence type="ECO:0008006" key="4">
    <source>
        <dbReference type="Google" id="ProtNLM"/>
    </source>
</evidence>
<proteinExistence type="inferred from homology"/>
<dbReference type="InParanoid" id="A0A2V0P485"/>
<evidence type="ECO:0000256" key="1">
    <source>
        <dbReference type="ARBA" id="ARBA00009834"/>
    </source>
</evidence>
<dbReference type="PANTHER" id="PTHR12806">
    <property type="entry name" value="EAP30 SUBUNIT OF ELL COMPLEX"/>
    <property type="match status" value="1"/>
</dbReference>
<reference evidence="2 3" key="1">
    <citation type="journal article" date="2018" name="Sci. Rep.">
        <title>Raphidocelis subcapitata (=Pseudokirchneriella subcapitata) provides an insight into genome evolution and environmental adaptations in the Sphaeropleales.</title>
        <authorList>
            <person name="Suzuki S."/>
            <person name="Yamaguchi H."/>
            <person name="Nakajima N."/>
            <person name="Kawachi M."/>
        </authorList>
    </citation>
    <scope>NUCLEOTIDE SEQUENCE [LARGE SCALE GENOMIC DNA]</scope>
    <source>
        <strain evidence="2 3">NIES-35</strain>
    </source>
</reference>
<dbReference type="Gene3D" id="6.10.140.180">
    <property type="match status" value="1"/>
</dbReference>
<comment type="similarity">
    <text evidence="1">Belongs to the SNF8 family.</text>
</comment>
<dbReference type="OrthoDB" id="283883at2759"/>
<accession>A0A2V0P485</accession>
<dbReference type="FunFam" id="1.10.10.10:FF:000085">
    <property type="entry name" value="Vacuolar-sorting protein SNF8"/>
    <property type="match status" value="1"/>
</dbReference>
<dbReference type="STRING" id="307507.A0A2V0P485"/>
<dbReference type="GO" id="GO:0043328">
    <property type="term" value="P:protein transport to vacuole involved in ubiquitin-dependent protein catabolic process via the multivesicular body sorting pathway"/>
    <property type="evidence" value="ECO:0007669"/>
    <property type="project" value="TreeGrafter"/>
</dbReference>
<sequence>MRRRPGIAGLQRDAQAREQYRAAGEGVRRATAAALAEQLTLFRTRLEDFASKHRSEIRADPVFRAQFHAMCASIGVDPLASNKGMWAELLGFGDYYYELGVQILEACVASRPLNGGLMELGALRAAVLRRRGAKAEPVSDDDVRRALSKLKSLGGGLDLVTIGAASYVRSVPGELNLDKNAALALAQDKGCVSAAELCSKSGWTAGRAEDCLEGLLREGLALVDDGAPDGVRLWWFPALLGGGGGGGGGGSSGGGAAGGGTPR</sequence>
<name>A0A2V0P485_9CHLO</name>
<dbReference type="InterPro" id="IPR016689">
    <property type="entry name" value="ESCRT-2_cplx_Snf8"/>
</dbReference>
<dbReference type="EMBL" id="BDRX01000054">
    <property type="protein sequence ID" value="GBF94666.1"/>
    <property type="molecule type" value="Genomic_DNA"/>
</dbReference>
<organism evidence="2 3">
    <name type="scientific">Raphidocelis subcapitata</name>
    <dbReference type="NCBI Taxonomy" id="307507"/>
    <lineage>
        <taxon>Eukaryota</taxon>
        <taxon>Viridiplantae</taxon>
        <taxon>Chlorophyta</taxon>
        <taxon>core chlorophytes</taxon>
        <taxon>Chlorophyceae</taxon>
        <taxon>CS clade</taxon>
        <taxon>Sphaeropleales</taxon>
        <taxon>Selenastraceae</taxon>
        <taxon>Raphidocelis</taxon>
    </lineage>
</organism>
<evidence type="ECO:0000313" key="2">
    <source>
        <dbReference type="EMBL" id="GBF94666.1"/>
    </source>
</evidence>
<dbReference type="GO" id="GO:0000814">
    <property type="term" value="C:ESCRT II complex"/>
    <property type="evidence" value="ECO:0007669"/>
    <property type="project" value="InterPro"/>
</dbReference>
<dbReference type="InterPro" id="IPR036390">
    <property type="entry name" value="WH_DNA-bd_sf"/>
</dbReference>
<dbReference type="AlphaFoldDB" id="A0A2V0P485"/>
<dbReference type="InterPro" id="IPR040608">
    <property type="entry name" value="Snf8/Vps36"/>
</dbReference>
<dbReference type="FunCoup" id="A0A2V0P485">
    <property type="interactions" value="1910"/>
</dbReference>
<dbReference type="SUPFAM" id="SSF46785">
    <property type="entry name" value="Winged helix' DNA-binding domain"/>
    <property type="match status" value="2"/>
</dbReference>
<keyword evidence="3" id="KW-1185">Reference proteome</keyword>
<evidence type="ECO:0000313" key="3">
    <source>
        <dbReference type="Proteomes" id="UP000247498"/>
    </source>
</evidence>
<comment type="caution">
    <text evidence="2">The sequence shown here is derived from an EMBL/GenBank/DDBJ whole genome shotgun (WGS) entry which is preliminary data.</text>
</comment>
<dbReference type="InterPro" id="IPR036388">
    <property type="entry name" value="WH-like_DNA-bd_sf"/>
</dbReference>
<dbReference type="PANTHER" id="PTHR12806:SF0">
    <property type="entry name" value="VACUOLAR-SORTING PROTEIN SNF8"/>
    <property type="match status" value="1"/>
</dbReference>